<dbReference type="InterPro" id="IPR010720">
    <property type="entry name" value="Alpha-L-AF_C"/>
</dbReference>
<dbReference type="OrthoDB" id="9758333at2"/>
<name>A0A4R6SWX7_9SPHI</name>
<dbReference type="FunFam" id="3.20.20.80:FF:000090">
    <property type="entry name" value="Alpha-L-arabinofuranosidase A"/>
    <property type="match status" value="1"/>
</dbReference>
<dbReference type="PANTHER" id="PTHR31776">
    <property type="entry name" value="ALPHA-L-ARABINOFURANOSIDASE 1"/>
    <property type="match status" value="1"/>
</dbReference>
<dbReference type="PANTHER" id="PTHR31776:SF26">
    <property type="entry name" value="SECRETED ARABINOSIDASE"/>
    <property type="match status" value="1"/>
</dbReference>
<feature type="domain" description="Alpha-L-arabinofuranosidase C-terminal" evidence="6">
    <location>
        <begin position="680"/>
        <end position="856"/>
    </location>
</feature>
<dbReference type="Pfam" id="PF22847">
    <property type="entry name" value="BT_3657-like_N"/>
    <property type="match status" value="1"/>
</dbReference>
<comment type="catalytic activity">
    <reaction evidence="1">
        <text>Hydrolysis of terminal non-reducing alpha-L-arabinofuranoside residues in alpha-L-arabinosides.</text>
        <dbReference type="EC" id="3.2.1.55"/>
    </reaction>
</comment>
<dbReference type="InterPro" id="IPR023296">
    <property type="entry name" value="Glyco_hydro_beta-prop_sf"/>
</dbReference>
<protein>
    <recommendedName>
        <fullName evidence="3">non-reducing end alpha-L-arabinofuranosidase</fullName>
        <ecNumber evidence="3">3.2.1.55</ecNumber>
    </recommendedName>
</protein>
<dbReference type="InterPro" id="IPR008979">
    <property type="entry name" value="Galactose-bd-like_sf"/>
</dbReference>
<dbReference type="InterPro" id="IPR055133">
    <property type="entry name" value="BT_3657-like_N"/>
</dbReference>
<dbReference type="InterPro" id="IPR003305">
    <property type="entry name" value="CenC_carb-bd"/>
</dbReference>
<dbReference type="SUPFAM" id="SSF75005">
    <property type="entry name" value="Arabinanase/levansucrase/invertase"/>
    <property type="match status" value="1"/>
</dbReference>
<evidence type="ECO:0000256" key="5">
    <source>
        <dbReference type="ARBA" id="ARBA00022801"/>
    </source>
</evidence>
<keyword evidence="8" id="KW-1185">Reference proteome</keyword>
<dbReference type="InterPro" id="IPR013780">
    <property type="entry name" value="Glyco_hydro_b"/>
</dbReference>
<dbReference type="GO" id="GO:0046373">
    <property type="term" value="P:L-arabinose metabolic process"/>
    <property type="evidence" value="ECO:0007669"/>
    <property type="project" value="InterPro"/>
</dbReference>
<dbReference type="GO" id="GO:0046556">
    <property type="term" value="F:alpha-L-arabinofuranosidase activity"/>
    <property type="evidence" value="ECO:0007669"/>
    <property type="project" value="UniProtKB-EC"/>
</dbReference>
<dbReference type="Gene3D" id="2.115.10.20">
    <property type="entry name" value="Glycosyl hydrolase domain, family 43"/>
    <property type="match status" value="1"/>
</dbReference>
<evidence type="ECO:0000313" key="7">
    <source>
        <dbReference type="EMBL" id="TDQ08899.1"/>
    </source>
</evidence>
<dbReference type="SUPFAM" id="SSF49785">
    <property type="entry name" value="Galactose-binding domain-like"/>
    <property type="match status" value="1"/>
</dbReference>
<organism evidence="7 8">
    <name type="scientific">Pedobacter metabolipauper</name>
    <dbReference type="NCBI Taxonomy" id="425513"/>
    <lineage>
        <taxon>Bacteria</taxon>
        <taxon>Pseudomonadati</taxon>
        <taxon>Bacteroidota</taxon>
        <taxon>Sphingobacteriia</taxon>
        <taxon>Sphingobacteriales</taxon>
        <taxon>Sphingobacteriaceae</taxon>
        <taxon>Pedobacter</taxon>
    </lineage>
</organism>
<dbReference type="Gene3D" id="3.20.20.80">
    <property type="entry name" value="Glycosidases"/>
    <property type="match status" value="1"/>
</dbReference>
<gene>
    <name evidence="7" type="ORF">ATK78_3420</name>
</gene>
<dbReference type="RefSeq" id="WP_133577238.1">
    <property type="nucleotide sequence ID" value="NZ_SNYC01000005.1"/>
</dbReference>
<evidence type="ECO:0000313" key="8">
    <source>
        <dbReference type="Proteomes" id="UP000295620"/>
    </source>
</evidence>
<dbReference type="Gene3D" id="2.60.120.260">
    <property type="entry name" value="Galactose-binding domain-like"/>
    <property type="match status" value="1"/>
</dbReference>
<reference evidence="7 8" key="1">
    <citation type="submission" date="2019-03" db="EMBL/GenBank/DDBJ databases">
        <title>Genomic Encyclopedia of Archaeal and Bacterial Type Strains, Phase II (KMG-II): from individual species to whole genera.</title>
        <authorList>
            <person name="Goeker M."/>
        </authorList>
    </citation>
    <scope>NUCLEOTIDE SEQUENCE [LARGE SCALE GENOMIC DNA]</scope>
    <source>
        <strain evidence="7 8">DSM 19035</strain>
    </source>
</reference>
<keyword evidence="4" id="KW-0732">Signal</keyword>
<dbReference type="Gene3D" id="2.60.40.1180">
    <property type="entry name" value="Golgi alpha-mannosidase II"/>
    <property type="match status" value="1"/>
</dbReference>
<comment type="similarity">
    <text evidence="2">Belongs to the glycosyl hydrolase 51 family.</text>
</comment>
<evidence type="ECO:0000256" key="1">
    <source>
        <dbReference type="ARBA" id="ARBA00001462"/>
    </source>
</evidence>
<dbReference type="Proteomes" id="UP000295620">
    <property type="component" value="Unassembled WGS sequence"/>
</dbReference>
<dbReference type="EMBL" id="SNYC01000005">
    <property type="protein sequence ID" value="TDQ08899.1"/>
    <property type="molecule type" value="Genomic_DNA"/>
</dbReference>
<accession>A0A4R6SWX7</accession>
<dbReference type="InterPro" id="IPR017853">
    <property type="entry name" value="GH"/>
</dbReference>
<dbReference type="Pfam" id="PF06964">
    <property type="entry name" value="Alpha-L-AF_C"/>
    <property type="match status" value="1"/>
</dbReference>
<dbReference type="SUPFAM" id="SSF51445">
    <property type="entry name" value="(Trans)glycosidases"/>
    <property type="match status" value="1"/>
</dbReference>
<dbReference type="InterPro" id="IPR051563">
    <property type="entry name" value="Glycosyl_Hydrolase_51"/>
</dbReference>
<evidence type="ECO:0000256" key="2">
    <source>
        <dbReference type="ARBA" id="ARBA00007186"/>
    </source>
</evidence>
<dbReference type="InterPro" id="IPR055235">
    <property type="entry name" value="ASD1_cat"/>
</dbReference>
<keyword evidence="5" id="KW-0378">Hydrolase</keyword>
<comment type="caution">
    <text evidence="7">The sequence shown here is derived from an EMBL/GenBank/DDBJ whole genome shotgun (WGS) entry which is preliminary data.</text>
</comment>
<dbReference type="Pfam" id="PF22848">
    <property type="entry name" value="ASD1_dom"/>
    <property type="match status" value="1"/>
</dbReference>
<dbReference type="Pfam" id="PF02018">
    <property type="entry name" value="CBM_4_9"/>
    <property type="match status" value="1"/>
</dbReference>
<evidence type="ECO:0000259" key="6">
    <source>
        <dbReference type="SMART" id="SM00813"/>
    </source>
</evidence>
<sequence>MKRMPIVIFLFIMLLVPDAWSMNKTIDEPDSVYLLFYATTKNGSHNGLHFAYSADRINWTTIGNEFSFIKSDYGAWGAEKKMISPNLTQSPDGTWHAVWSLNDQDHTFAHAASSNLIDWGRQSYPLLSKGLNCLRPVIRYDKNNQYYIITYADRSEQYYTTTTKDFKSYSPSLEVPASEYKNPSLTVLLPSGKVTGQVHRVAWRMVSQLIKEQDLKQFKESQNQESSLQDAQRFAGLKPVTAALTIHPERAKAISDMLLGIFFEDINYAADGGLYGELIQNRDFEYNLNDKKGNDKKWDSMHSWILKGAISSLTIDTIQPVHRNNMHYAVLDMKSPGTILVNSGFDGISVINGAKYNFSLFSKHAERKAITVQVSLVNKKGESIATKNIILSPGGWKTTSVQLTAQAGADDAQIELKVMSAGRLSLDMISLFPAGTFKGRKNGLRADLAQKIADIHPKFVRFPGGCVAHGDGIENIYHWKNTIGPLESRKPQRNLWGYHQTAGLGYFEYFAFCEDIGAAPVPVVAAGVPCQNSSAGGKGQQGGIPMDQMDQYVQDIIDLVEYANGDVTTKWGKKRAEAGHPKPFNLKYIGVGNEDLITDIFEERFTMIYNALQKKHPEITVIGTVGPFFEGTDYREGWDLAAKLKVPMVDEHYYQTAGWFINNQDFYDKYDRSKSKVYLGEYAASIPGIGTNHESALAEALYLTALERNGDVVSMSSYAPLLAKEGHTQWNPDLIYFNNTTVKPTTGYYVQQLFGQHAGNEYLPASIQLSNSQEAVKKRIGYSVVRDTSKKELILKIVNMLPVPVNSKIDLKELPITDGKFIKTVLEGNPRDKNTVPVVSEVTFESNLNIELPPYSFTVYRLKLR</sequence>
<dbReference type="SMART" id="SM00813">
    <property type="entry name" value="Alpha-L-AF_C"/>
    <property type="match status" value="1"/>
</dbReference>
<proteinExistence type="inferred from homology"/>
<evidence type="ECO:0000256" key="3">
    <source>
        <dbReference type="ARBA" id="ARBA00012670"/>
    </source>
</evidence>
<dbReference type="EC" id="3.2.1.55" evidence="3"/>
<dbReference type="AlphaFoldDB" id="A0A4R6SWX7"/>
<evidence type="ECO:0000256" key="4">
    <source>
        <dbReference type="ARBA" id="ARBA00022729"/>
    </source>
</evidence>